<gene>
    <name evidence="1" type="ORF">PPENT_87.1.T0140204</name>
</gene>
<name>A0A8S1SUR1_9CILI</name>
<comment type="caution">
    <text evidence="1">The sequence shown here is derived from an EMBL/GenBank/DDBJ whole genome shotgun (WGS) entry which is preliminary data.</text>
</comment>
<keyword evidence="2" id="KW-1185">Reference proteome</keyword>
<reference evidence="1" key="1">
    <citation type="submission" date="2021-01" db="EMBL/GenBank/DDBJ databases">
        <authorList>
            <consortium name="Genoscope - CEA"/>
            <person name="William W."/>
        </authorList>
    </citation>
    <scope>NUCLEOTIDE SEQUENCE</scope>
</reference>
<organism evidence="1 2">
    <name type="scientific">Paramecium pentaurelia</name>
    <dbReference type="NCBI Taxonomy" id="43138"/>
    <lineage>
        <taxon>Eukaryota</taxon>
        <taxon>Sar</taxon>
        <taxon>Alveolata</taxon>
        <taxon>Ciliophora</taxon>
        <taxon>Intramacronucleata</taxon>
        <taxon>Oligohymenophorea</taxon>
        <taxon>Peniculida</taxon>
        <taxon>Parameciidae</taxon>
        <taxon>Paramecium</taxon>
    </lineage>
</organism>
<evidence type="ECO:0000313" key="1">
    <source>
        <dbReference type="EMBL" id="CAD8145361.1"/>
    </source>
</evidence>
<accession>A0A8S1SUR1</accession>
<sequence length="217" mass="25894">MNNNHYYRPTLTGNKNRRRVQENNFGALLKLHSNKNANQKSSLLFRDNQDIDTQFNLINRSIDVPRFNDRSASKQRVKTEIDQSNLEFHFLNQKVDQSTAYFPRLKERASSYQKKMFQQKALNSENEDSQMIIRDLQKSLDYKNQPQRRSNFTPLKQTTIDVPRSLAKSDHLNEQEIMQFSFGLQYNRQSNEKQKSKFPKDIFLGDVRRVRRIFQQQ</sequence>
<evidence type="ECO:0000313" key="2">
    <source>
        <dbReference type="Proteomes" id="UP000689195"/>
    </source>
</evidence>
<dbReference type="AlphaFoldDB" id="A0A8S1SUR1"/>
<dbReference type="OrthoDB" id="295146at2759"/>
<protein>
    <submittedName>
        <fullName evidence="1">Uncharacterized protein</fullName>
    </submittedName>
</protein>
<dbReference type="EMBL" id="CAJJDO010000014">
    <property type="protein sequence ID" value="CAD8145361.1"/>
    <property type="molecule type" value="Genomic_DNA"/>
</dbReference>
<dbReference type="Proteomes" id="UP000689195">
    <property type="component" value="Unassembled WGS sequence"/>
</dbReference>
<proteinExistence type="predicted"/>